<organism evidence="4 5">
    <name type="scientific">Mycobacterium adipatum</name>
    <dbReference type="NCBI Taxonomy" id="1682113"/>
    <lineage>
        <taxon>Bacteria</taxon>
        <taxon>Bacillati</taxon>
        <taxon>Actinomycetota</taxon>
        <taxon>Actinomycetes</taxon>
        <taxon>Mycobacteriales</taxon>
        <taxon>Mycobacteriaceae</taxon>
        <taxon>Mycobacterium</taxon>
    </lineage>
</organism>
<keyword evidence="2" id="KW-0560">Oxidoreductase</keyword>
<dbReference type="KEGG" id="madi:A7U43_09400"/>
<protein>
    <submittedName>
        <fullName evidence="4">Nitroreductase</fullName>
    </submittedName>
</protein>
<dbReference type="Proteomes" id="UP000077143">
    <property type="component" value="Chromosome"/>
</dbReference>
<dbReference type="SUPFAM" id="SSF50475">
    <property type="entry name" value="FMN-binding split barrel"/>
    <property type="match status" value="1"/>
</dbReference>
<name>A0A172UUF9_9MYCO</name>
<dbReference type="NCBIfam" id="TIGR00026">
    <property type="entry name" value="hi_GC_TIGR00026"/>
    <property type="match status" value="1"/>
</dbReference>
<gene>
    <name evidence="4" type="ORF">A7U43_09400</name>
</gene>
<comment type="similarity">
    <text evidence="1">Belongs to the F420H(2)-dependent quinone reductase family.</text>
</comment>
<comment type="catalytic activity">
    <reaction evidence="3">
        <text>oxidized coenzyme F420-(gamma-L-Glu)(n) + a quinol + H(+) = reduced coenzyme F420-(gamma-L-Glu)(n) + a quinone</text>
        <dbReference type="Rhea" id="RHEA:39663"/>
        <dbReference type="Rhea" id="RHEA-COMP:12939"/>
        <dbReference type="Rhea" id="RHEA-COMP:14378"/>
        <dbReference type="ChEBI" id="CHEBI:15378"/>
        <dbReference type="ChEBI" id="CHEBI:24646"/>
        <dbReference type="ChEBI" id="CHEBI:132124"/>
        <dbReference type="ChEBI" id="CHEBI:133980"/>
        <dbReference type="ChEBI" id="CHEBI:139511"/>
    </reaction>
</comment>
<dbReference type="RefSeq" id="WP_068002272.1">
    <property type="nucleotide sequence ID" value="NZ_CP015596.1"/>
</dbReference>
<evidence type="ECO:0000313" key="4">
    <source>
        <dbReference type="EMBL" id="ANE82769.1"/>
    </source>
</evidence>
<dbReference type="OrthoDB" id="8225825at2"/>
<dbReference type="EMBL" id="CP015596">
    <property type="protein sequence ID" value="ANE82769.1"/>
    <property type="molecule type" value="Genomic_DNA"/>
</dbReference>
<sequence>MPLRYVDPHRPRGDRYHASVRFGRSRIGQFVARHIARRTDPYLFRLTGGRINMGPIINAPLVSTGAKSGQRRQVQLTYFHDGRDVILIASNFGGSKHPQWYYNLKANPDCEFGMEPFTAAEVTDTDEYEGLFALAKKVYIGYDDYRDKTAPAGRQIPVFRLTPRQVAERR</sequence>
<keyword evidence="5" id="KW-1185">Reference proteome</keyword>
<dbReference type="GO" id="GO:0016491">
    <property type="term" value="F:oxidoreductase activity"/>
    <property type="evidence" value="ECO:0007669"/>
    <property type="project" value="UniProtKB-KW"/>
</dbReference>
<dbReference type="GO" id="GO:0070967">
    <property type="term" value="F:coenzyme F420 binding"/>
    <property type="evidence" value="ECO:0007669"/>
    <property type="project" value="TreeGrafter"/>
</dbReference>
<dbReference type="STRING" id="1682113.A7U43_09400"/>
<dbReference type="GO" id="GO:0005886">
    <property type="term" value="C:plasma membrane"/>
    <property type="evidence" value="ECO:0007669"/>
    <property type="project" value="TreeGrafter"/>
</dbReference>
<dbReference type="Pfam" id="PF04075">
    <property type="entry name" value="F420H2_quin_red"/>
    <property type="match status" value="1"/>
</dbReference>
<dbReference type="PANTHER" id="PTHR39428">
    <property type="entry name" value="F420H(2)-DEPENDENT QUINONE REDUCTASE RV1261C"/>
    <property type="match status" value="1"/>
</dbReference>
<evidence type="ECO:0000313" key="5">
    <source>
        <dbReference type="Proteomes" id="UP000077143"/>
    </source>
</evidence>
<evidence type="ECO:0000256" key="3">
    <source>
        <dbReference type="ARBA" id="ARBA00049106"/>
    </source>
</evidence>
<evidence type="ECO:0000256" key="1">
    <source>
        <dbReference type="ARBA" id="ARBA00008710"/>
    </source>
</evidence>
<proteinExistence type="inferred from homology"/>
<dbReference type="InterPro" id="IPR004378">
    <property type="entry name" value="F420H2_quin_Rdtase"/>
</dbReference>
<dbReference type="InterPro" id="IPR012349">
    <property type="entry name" value="Split_barrel_FMN-bd"/>
</dbReference>
<dbReference type="AlphaFoldDB" id="A0A172UUF9"/>
<dbReference type="PANTHER" id="PTHR39428:SF1">
    <property type="entry name" value="F420H(2)-DEPENDENT QUINONE REDUCTASE RV1261C"/>
    <property type="match status" value="1"/>
</dbReference>
<accession>A0A172UUF9</accession>
<dbReference type="Gene3D" id="2.30.110.10">
    <property type="entry name" value="Electron Transport, Fmn-binding Protein, Chain A"/>
    <property type="match status" value="1"/>
</dbReference>
<evidence type="ECO:0000256" key="2">
    <source>
        <dbReference type="ARBA" id="ARBA00023002"/>
    </source>
</evidence>
<reference evidence="4 5" key="1">
    <citation type="submission" date="2016-05" db="EMBL/GenBank/DDBJ databases">
        <title>Complete genome sequence of a phthalic acid esters degrading Mycobacterium sp. YC-RL4.</title>
        <authorList>
            <person name="Ren L."/>
            <person name="Fan S."/>
            <person name="Ruth N."/>
            <person name="Jia Y."/>
            <person name="Wang J."/>
            <person name="Qiao C."/>
        </authorList>
    </citation>
    <scope>NUCLEOTIDE SEQUENCE [LARGE SCALE GENOMIC DNA]</scope>
    <source>
        <strain evidence="4 5">YC-RL4</strain>
    </source>
</reference>